<evidence type="ECO:0000256" key="3">
    <source>
        <dbReference type="ARBA" id="ARBA00022448"/>
    </source>
</evidence>
<dbReference type="AlphaFoldDB" id="A0A059FIF2"/>
<dbReference type="PROSITE" id="PS51012">
    <property type="entry name" value="ABC_TM2"/>
    <property type="match status" value="1"/>
</dbReference>
<dbReference type="EMBL" id="ARYJ01000002">
    <property type="protein sequence ID" value="KCZ90316.1"/>
    <property type="molecule type" value="Genomic_DNA"/>
</dbReference>
<dbReference type="eggNOG" id="COG0842">
    <property type="taxonomic scope" value="Bacteria"/>
</dbReference>
<feature type="transmembrane region" description="Helical" evidence="8">
    <location>
        <begin position="282"/>
        <end position="300"/>
    </location>
</feature>
<dbReference type="RefSeq" id="WP_035578399.1">
    <property type="nucleotide sequence ID" value="NZ_ARYJ01000002.1"/>
</dbReference>
<dbReference type="OrthoDB" id="9784671at2"/>
<dbReference type="InterPro" id="IPR000412">
    <property type="entry name" value="ABC_2_transport"/>
</dbReference>
<evidence type="ECO:0000256" key="7">
    <source>
        <dbReference type="ARBA" id="ARBA00023136"/>
    </source>
</evidence>
<evidence type="ECO:0000256" key="5">
    <source>
        <dbReference type="ARBA" id="ARBA00022692"/>
    </source>
</evidence>
<evidence type="ECO:0000256" key="4">
    <source>
        <dbReference type="ARBA" id="ARBA00022475"/>
    </source>
</evidence>
<proteinExistence type="inferred from homology"/>
<keyword evidence="4 8" id="KW-1003">Cell membrane</keyword>
<accession>A0A059FIF2</accession>
<keyword evidence="3 8" id="KW-0813">Transport</keyword>
<evidence type="ECO:0000256" key="6">
    <source>
        <dbReference type="ARBA" id="ARBA00022989"/>
    </source>
</evidence>
<feature type="transmembrane region" description="Helical" evidence="8">
    <location>
        <begin position="21"/>
        <end position="41"/>
    </location>
</feature>
<dbReference type="STRING" id="1280952.HJA_03776"/>
<dbReference type="GO" id="GO:0043190">
    <property type="term" value="C:ATP-binding cassette (ABC) transporter complex"/>
    <property type="evidence" value="ECO:0007669"/>
    <property type="project" value="InterPro"/>
</dbReference>
<name>A0A059FIF2_9PROT</name>
<dbReference type="PATRIC" id="fig|1280952.3.peg.753"/>
<gene>
    <name evidence="10" type="ORF">HJA_03776</name>
</gene>
<dbReference type="InterPro" id="IPR047817">
    <property type="entry name" value="ABC2_TM_bact-type"/>
</dbReference>
<evidence type="ECO:0000259" key="9">
    <source>
        <dbReference type="PROSITE" id="PS51012"/>
    </source>
</evidence>
<dbReference type="Proteomes" id="UP000024816">
    <property type="component" value="Unassembled WGS sequence"/>
</dbReference>
<reference evidence="10 11" key="1">
    <citation type="journal article" date="2014" name="Antonie Van Leeuwenhoek">
        <title>Hyphomonas beringensis sp. nov. and Hyphomonas chukchiensis sp. nov., isolated from surface seawater of the Bering Sea and Chukchi Sea.</title>
        <authorList>
            <person name="Li C."/>
            <person name="Lai Q."/>
            <person name="Li G."/>
            <person name="Dong C."/>
            <person name="Wang J."/>
            <person name="Liao Y."/>
            <person name="Shao Z."/>
        </authorList>
    </citation>
    <scope>NUCLEOTIDE SEQUENCE [LARGE SCALE GENOMIC DNA]</scope>
    <source>
        <strain evidence="10 11">VP2</strain>
    </source>
</reference>
<evidence type="ECO:0000313" key="10">
    <source>
        <dbReference type="EMBL" id="KCZ90316.1"/>
    </source>
</evidence>
<dbReference type="PRINTS" id="PR00164">
    <property type="entry name" value="ABC2TRNSPORT"/>
</dbReference>
<protein>
    <recommendedName>
        <fullName evidence="8">Transport permease protein</fullName>
    </recommendedName>
</protein>
<keyword evidence="11" id="KW-1185">Reference proteome</keyword>
<evidence type="ECO:0000256" key="1">
    <source>
        <dbReference type="ARBA" id="ARBA00004651"/>
    </source>
</evidence>
<dbReference type="GO" id="GO:0140359">
    <property type="term" value="F:ABC-type transporter activity"/>
    <property type="evidence" value="ECO:0007669"/>
    <property type="project" value="InterPro"/>
</dbReference>
<comment type="caution">
    <text evidence="10">The sequence shown here is derived from an EMBL/GenBank/DDBJ whole genome shotgun (WGS) entry which is preliminary data.</text>
</comment>
<feature type="transmembrane region" description="Helical" evidence="8">
    <location>
        <begin position="226"/>
        <end position="247"/>
    </location>
</feature>
<organism evidence="10 11">
    <name type="scientific">Hyphomonas jannaschiana VP2</name>
    <dbReference type="NCBI Taxonomy" id="1280952"/>
    <lineage>
        <taxon>Bacteria</taxon>
        <taxon>Pseudomonadati</taxon>
        <taxon>Pseudomonadota</taxon>
        <taxon>Alphaproteobacteria</taxon>
        <taxon>Hyphomonadales</taxon>
        <taxon>Hyphomonadaceae</taxon>
        <taxon>Hyphomonas</taxon>
    </lineage>
</organism>
<dbReference type="InterPro" id="IPR051449">
    <property type="entry name" value="ABC-2_transporter_component"/>
</dbReference>
<feature type="transmembrane region" description="Helical" evidence="8">
    <location>
        <begin position="169"/>
        <end position="195"/>
    </location>
</feature>
<dbReference type="PANTHER" id="PTHR30294">
    <property type="entry name" value="MEMBRANE COMPONENT OF ABC TRANSPORTER YHHJ-RELATED"/>
    <property type="match status" value="1"/>
</dbReference>
<evidence type="ECO:0000313" key="11">
    <source>
        <dbReference type="Proteomes" id="UP000024816"/>
    </source>
</evidence>
<dbReference type="Gene3D" id="3.40.1710.10">
    <property type="entry name" value="abc type-2 transporter like domain"/>
    <property type="match status" value="1"/>
</dbReference>
<keyword evidence="7 8" id="KW-0472">Membrane</keyword>
<comment type="similarity">
    <text evidence="2 8">Belongs to the ABC-2 integral membrane protein family.</text>
</comment>
<sequence length="366" mass="40391">MWRRIVSLIIKEMLAIWRDPKGRAVILVPPLLQLVIFAFAMTMEVRNLDIAVLNLDTGNRGREVEAGILGASPFDDVIRLQSVNQIREMIDGQRVIAVVHIGQDFTRRIEAGESADVQIILDGRKSNASQIVNSYLSSIISRVSAAAYAGHETPDVLRVRHWFNPNLEYTWFTLPGLVATITLLTTIIVTALSVARERELGTFDQLLVSPLRPLEIVVGKSAPGLIFGYLHGTFFILVAVFGFKIPFAGSLFALYGSMFFYLLAVIGIGLFISAISATQQQAILGAFVFASPAVLLSGFMSPVENMPDWMQLATQINPLRHFLVVAQGVFLKDLPLFEVARNTFPLVLIATITLPASAWLLRKKVS</sequence>
<comment type="subcellular location">
    <subcellularLocation>
        <location evidence="8">Cell inner membrane</location>
        <topology evidence="8">Multi-pass membrane protein</topology>
    </subcellularLocation>
    <subcellularLocation>
        <location evidence="1">Cell membrane</location>
        <topology evidence="1">Multi-pass membrane protein</topology>
    </subcellularLocation>
</comment>
<dbReference type="InterPro" id="IPR013525">
    <property type="entry name" value="ABC2_TM"/>
</dbReference>
<keyword evidence="6 8" id="KW-1133">Transmembrane helix</keyword>
<keyword evidence="5 8" id="KW-0812">Transmembrane</keyword>
<evidence type="ECO:0000256" key="2">
    <source>
        <dbReference type="ARBA" id="ARBA00007783"/>
    </source>
</evidence>
<dbReference type="Pfam" id="PF12698">
    <property type="entry name" value="ABC2_membrane_3"/>
    <property type="match status" value="1"/>
</dbReference>
<feature type="transmembrane region" description="Helical" evidence="8">
    <location>
        <begin position="343"/>
        <end position="361"/>
    </location>
</feature>
<dbReference type="PANTHER" id="PTHR30294:SF44">
    <property type="entry name" value="MULTIDRUG ABC TRANSPORTER PERMEASE YBHR-RELATED"/>
    <property type="match status" value="1"/>
</dbReference>
<evidence type="ECO:0000256" key="8">
    <source>
        <dbReference type="RuleBase" id="RU361157"/>
    </source>
</evidence>
<feature type="transmembrane region" description="Helical" evidence="8">
    <location>
        <begin position="253"/>
        <end position="275"/>
    </location>
</feature>
<feature type="domain" description="ABC transmembrane type-2" evidence="9">
    <location>
        <begin position="133"/>
        <end position="364"/>
    </location>
</feature>